<keyword evidence="1 5" id="KW-0597">Phosphoprotein</keyword>
<protein>
    <submittedName>
        <fullName evidence="9">Histidine kinase</fullName>
    </submittedName>
</protein>
<dbReference type="CDD" id="cd16917">
    <property type="entry name" value="HATPase_UhpB-NarQ-NarX-like"/>
    <property type="match status" value="1"/>
</dbReference>
<dbReference type="AlphaFoldDB" id="A0A163FR08"/>
<dbReference type="SMART" id="SM00421">
    <property type="entry name" value="HTH_LUXR"/>
    <property type="match status" value="1"/>
</dbReference>
<keyword evidence="9" id="KW-0808">Transferase</keyword>
<evidence type="ECO:0000259" key="7">
    <source>
        <dbReference type="PROSITE" id="PS50043"/>
    </source>
</evidence>
<dbReference type="InterPro" id="IPR011712">
    <property type="entry name" value="Sig_transdc_His_kin_sub3_dim/P"/>
</dbReference>
<dbReference type="CDD" id="cd17535">
    <property type="entry name" value="REC_NarL-like"/>
    <property type="match status" value="1"/>
</dbReference>
<dbReference type="SMART" id="SM00387">
    <property type="entry name" value="HATPase_c"/>
    <property type="match status" value="1"/>
</dbReference>
<dbReference type="Proteomes" id="UP000076796">
    <property type="component" value="Unassembled WGS sequence"/>
</dbReference>
<keyword evidence="4" id="KW-0804">Transcription</keyword>
<dbReference type="GO" id="GO:0000155">
    <property type="term" value="F:phosphorelay sensor kinase activity"/>
    <property type="evidence" value="ECO:0007669"/>
    <property type="project" value="InterPro"/>
</dbReference>
<dbReference type="SUPFAM" id="SSF52172">
    <property type="entry name" value="CheY-like"/>
    <property type="match status" value="1"/>
</dbReference>
<evidence type="ECO:0000256" key="5">
    <source>
        <dbReference type="PROSITE-ProRule" id="PRU00169"/>
    </source>
</evidence>
<dbReference type="PROSITE" id="PS50043">
    <property type="entry name" value="HTH_LUXR_2"/>
    <property type="match status" value="1"/>
</dbReference>
<dbReference type="Pfam" id="PF02518">
    <property type="entry name" value="HATPase_c"/>
    <property type="match status" value="1"/>
</dbReference>
<dbReference type="InterPro" id="IPR016032">
    <property type="entry name" value="Sig_transdc_resp-reg_C-effctor"/>
</dbReference>
<dbReference type="EMBL" id="LWMH01000002">
    <property type="protein sequence ID" value="KZS44523.1"/>
    <property type="molecule type" value="Genomic_DNA"/>
</dbReference>
<dbReference type="PANTHER" id="PTHR43214:SF24">
    <property type="entry name" value="TRANSCRIPTIONAL REGULATORY PROTEIN NARL-RELATED"/>
    <property type="match status" value="1"/>
</dbReference>
<sequence>MFDIVKQWKWYDWAMLLLRMVACISLILTFIELRDQFTLALWVVVLWELAAFSVPWLCLLLNHKAYWVTETVISGGISIYLTSIFPAAYLSFIVPAFLMAANSSGIAYRWTGPVTIVLIPLLIKLYAPSTNLILMMVHVALAFAFGFAFHLLMVNHRQNEIIRTQNTVLEQYLSQVERVTLLEERERLSKELHDTMGHTYTAVIMGLESLRSTAADAAAQHKLSDLLELTRTSLDEIRGYLHELDSPQEQLPLVQSLRQAAEEFGRNAGVKVGLRVLGDEYQISRQAKMTFYRCLQESLTNSVRHGHATRMDVLLQFELQQTRLEIQDNGRGTARIQEGFGLSAMKERASRLQGQVSIHSDSEEGTVVTCSLPRALKPADDVIKLMLVDNEPFVRDSLGMILESERDFEVVGRAEHGLDAVNMCEELQPHLILMDLEMPVMDGITATQSIKQRWPSIKVVILTTFEQKGKAVQAMRSGADGYLLKTMEPRELAEHIRIVIRGGTLMDPSISAKLFEGDASDFLEEKTVIAPLDTSAPESSPLRVLYDLTPREMEILQHLSKGMRYKSIAMKLYLSDGTVRNYASALYAKMGVRNREEAIEAANKAGLI</sequence>
<dbReference type="GO" id="GO:0003677">
    <property type="term" value="F:DNA binding"/>
    <property type="evidence" value="ECO:0007669"/>
    <property type="project" value="UniProtKB-KW"/>
</dbReference>
<dbReference type="InterPro" id="IPR000792">
    <property type="entry name" value="Tscrpt_reg_LuxR_C"/>
</dbReference>
<name>A0A163FR08_9BACL</name>
<dbReference type="Gene3D" id="3.40.50.2300">
    <property type="match status" value="1"/>
</dbReference>
<dbReference type="SUPFAM" id="SSF46894">
    <property type="entry name" value="C-terminal effector domain of the bipartite response regulators"/>
    <property type="match status" value="1"/>
</dbReference>
<keyword evidence="9" id="KW-0418">Kinase</keyword>
<dbReference type="GO" id="GO:0006355">
    <property type="term" value="P:regulation of DNA-templated transcription"/>
    <property type="evidence" value="ECO:0007669"/>
    <property type="project" value="InterPro"/>
</dbReference>
<evidence type="ECO:0000313" key="9">
    <source>
        <dbReference type="EMBL" id="KZS44523.1"/>
    </source>
</evidence>
<organism evidence="9 10">
    <name type="scientific">Paenibacillus glucanolyticus</name>
    <dbReference type="NCBI Taxonomy" id="59843"/>
    <lineage>
        <taxon>Bacteria</taxon>
        <taxon>Bacillati</taxon>
        <taxon>Bacillota</taxon>
        <taxon>Bacilli</taxon>
        <taxon>Bacillales</taxon>
        <taxon>Paenibacillaceae</taxon>
        <taxon>Paenibacillus</taxon>
    </lineage>
</organism>
<feature type="modified residue" description="4-aspartylphosphate" evidence="5">
    <location>
        <position position="435"/>
    </location>
</feature>
<gene>
    <name evidence="9" type="ORF">AWU65_31205</name>
</gene>
<dbReference type="GO" id="GO:0046983">
    <property type="term" value="F:protein dimerization activity"/>
    <property type="evidence" value="ECO:0007669"/>
    <property type="project" value="InterPro"/>
</dbReference>
<dbReference type="Pfam" id="PF07730">
    <property type="entry name" value="HisKA_3"/>
    <property type="match status" value="1"/>
</dbReference>
<dbReference type="STRING" id="59843.A3958_03470"/>
<dbReference type="InterPro" id="IPR058245">
    <property type="entry name" value="NreC/VraR/RcsB-like_REC"/>
</dbReference>
<dbReference type="RefSeq" id="WP_063480444.1">
    <property type="nucleotide sequence ID" value="NZ_CP147845.1"/>
</dbReference>
<evidence type="ECO:0000256" key="3">
    <source>
        <dbReference type="ARBA" id="ARBA00023125"/>
    </source>
</evidence>
<evidence type="ECO:0000256" key="1">
    <source>
        <dbReference type="ARBA" id="ARBA00022553"/>
    </source>
</evidence>
<keyword evidence="3" id="KW-0238">DNA-binding</keyword>
<dbReference type="InterPro" id="IPR003594">
    <property type="entry name" value="HATPase_dom"/>
</dbReference>
<keyword evidence="6" id="KW-0472">Membrane</keyword>
<dbReference type="PRINTS" id="PR00038">
    <property type="entry name" value="HTHLUXR"/>
</dbReference>
<dbReference type="PROSITE" id="PS50110">
    <property type="entry name" value="RESPONSE_REGULATORY"/>
    <property type="match status" value="1"/>
</dbReference>
<dbReference type="SMART" id="SM00448">
    <property type="entry name" value="REC"/>
    <property type="match status" value="1"/>
</dbReference>
<feature type="domain" description="HTH luxR-type" evidence="7">
    <location>
        <begin position="541"/>
        <end position="606"/>
    </location>
</feature>
<feature type="transmembrane region" description="Helical" evidence="6">
    <location>
        <begin position="13"/>
        <end position="31"/>
    </location>
</feature>
<evidence type="ECO:0000256" key="4">
    <source>
        <dbReference type="ARBA" id="ARBA00023163"/>
    </source>
</evidence>
<dbReference type="OrthoDB" id="9781904at2"/>
<feature type="domain" description="Response regulatory" evidence="8">
    <location>
        <begin position="384"/>
        <end position="500"/>
    </location>
</feature>
<keyword evidence="6" id="KW-0812">Transmembrane</keyword>
<dbReference type="InterPro" id="IPR011006">
    <property type="entry name" value="CheY-like_superfamily"/>
</dbReference>
<evidence type="ECO:0000256" key="6">
    <source>
        <dbReference type="SAM" id="Phobius"/>
    </source>
</evidence>
<feature type="transmembrane region" description="Helical" evidence="6">
    <location>
        <begin position="77"/>
        <end position="98"/>
    </location>
</feature>
<evidence type="ECO:0000313" key="10">
    <source>
        <dbReference type="Proteomes" id="UP000076796"/>
    </source>
</evidence>
<feature type="transmembrane region" description="Helical" evidence="6">
    <location>
        <begin position="133"/>
        <end position="154"/>
    </location>
</feature>
<dbReference type="GeneID" id="97553789"/>
<dbReference type="PANTHER" id="PTHR43214">
    <property type="entry name" value="TWO-COMPONENT RESPONSE REGULATOR"/>
    <property type="match status" value="1"/>
</dbReference>
<dbReference type="Pfam" id="PF00196">
    <property type="entry name" value="GerE"/>
    <property type="match status" value="1"/>
</dbReference>
<feature type="transmembrane region" description="Helical" evidence="6">
    <location>
        <begin position="110"/>
        <end position="127"/>
    </location>
</feature>
<dbReference type="InterPro" id="IPR001789">
    <property type="entry name" value="Sig_transdc_resp-reg_receiver"/>
</dbReference>
<evidence type="ECO:0000256" key="2">
    <source>
        <dbReference type="ARBA" id="ARBA00023015"/>
    </source>
</evidence>
<dbReference type="Gene3D" id="1.20.5.1930">
    <property type="match status" value="1"/>
</dbReference>
<dbReference type="Gene3D" id="3.30.565.10">
    <property type="entry name" value="Histidine kinase-like ATPase, C-terminal domain"/>
    <property type="match status" value="1"/>
</dbReference>
<comment type="caution">
    <text evidence="9">The sequence shown here is derived from an EMBL/GenBank/DDBJ whole genome shotgun (WGS) entry which is preliminary data.</text>
</comment>
<feature type="transmembrane region" description="Helical" evidence="6">
    <location>
        <begin position="38"/>
        <end position="57"/>
    </location>
</feature>
<keyword evidence="10" id="KW-1185">Reference proteome</keyword>
<keyword evidence="2" id="KW-0805">Transcription regulation</keyword>
<dbReference type="GO" id="GO:0016020">
    <property type="term" value="C:membrane"/>
    <property type="evidence" value="ECO:0007669"/>
    <property type="project" value="InterPro"/>
</dbReference>
<dbReference type="PROSITE" id="PS00622">
    <property type="entry name" value="HTH_LUXR_1"/>
    <property type="match status" value="1"/>
</dbReference>
<accession>A0A163FR08</accession>
<dbReference type="CDD" id="cd06170">
    <property type="entry name" value="LuxR_C_like"/>
    <property type="match status" value="1"/>
</dbReference>
<dbReference type="Pfam" id="PF00072">
    <property type="entry name" value="Response_reg"/>
    <property type="match status" value="1"/>
</dbReference>
<keyword evidence="6" id="KW-1133">Transmembrane helix</keyword>
<proteinExistence type="predicted"/>
<dbReference type="InterPro" id="IPR039420">
    <property type="entry name" value="WalR-like"/>
</dbReference>
<evidence type="ECO:0000259" key="8">
    <source>
        <dbReference type="PROSITE" id="PS50110"/>
    </source>
</evidence>
<dbReference type="InterPro" id="IPR036890">
    <property type="entry name" value="HATPase_C_sf"/>
</dbReference>
<reference evidence="9" key="1">
    <citation type="journal article" date="2016" name="Genome Announc.">
        <title>Draft genomes of two strains of Paenibacillus glucanolyticus with capability to degrade lignocellulose.</title>
        <authorList>
            <person name="Mathews S.L."/>
            <person name="Pawlak J."/>
            <person name="Grunden A.M."/>
        </authorList>
    </citation>
    <scope>NUCLEOTIDE SEQUENCE [LARGE SCALE GENOMIC DNA]</scope>
    <source>
        <strain evidence="9">SLM1</strain>
    </source>
</reference>
<dbReference type="SUPFAM" id="SSF55874">
    <property type="entry name" value="ATPase domain of HSP90 chaperone/DNA topoisomerase II/histidine kinase"/>
    <property type="match status" value="1"/>
</dbReference>